<sequence length="50" mass="6103">MHVNDMDREELLMELGNYRFAPGHGPNYEKMSDDELRTLLERFRKLFEEE</sequence>
<name>A0A1M4Z9V2_9FIRM</name>
<dbReference type="STRING" id="1123404.SAMN02745784_02964"/>
<evidence type="ECO:0000313" key="2">
    <source>
        <dbReference type="Proteomes" id="UP000184114"/>
    </source>
</evidence>
<evidence type="ECO:0000313" key="1">
    <source>
        <dbReference type="EMBL" id="SHF14820.1"/>
    </source>
</evidence>
<dbReference type="Proteomes" id="UP000184114">
    <property type="component" value="Unassembled WGS sequence"/>
</dbReference>
<dbReference type="EMBL" id="FQTY01000023">
    <property type="protein sequence ID" value="SHF14820.1"/>
    <property type="molecule type" value="Genomic_DNA"/>
</dbReference>
<dbReference type="RefSeq" id="WP_159429217.1">
    <property type="nucleotide sequence ID" value="NZ_FQTY01000023.1"/>
</dbReference>
<proteinExistence type="predicted"/>
<keyword evidence="2" id="KW-1185">Reference proteome</keyword>
<reference evidence="2" key="1">
    <citation type="submission" date="2016-11" db="EMBL/GenBank/DDBJ databases">
        <authorList>
            <person name="Varghese N."/>
            <person name="Submissions S."/>
        </authorList>
    </citation>
    <scope>NUCLEOTIDE SEQUENCE [LARGE SCALE GENOMIC DNA]</scope>
    <source>
        <strain evidence="2">DSM 18095</strain>
    </source>
</reference>
<dbReference type="GeneID" id="90996667"/>
<organism evidence="1 2">
    <name type="scientific">Tissierella praeacuta DSM 18095</name>
    <dbReference type="NCBI Taxonomy" id="1123404"/>
    <lineage>
        <taxon>Bacteria</taxon>
        <taxon>Bacillati</taxon>
        <taxon>Bacillota</taxon>
        <taxon>Tissierellia</taxon>
        <taxon>Tissierellales</taxon>
        <taxon>Tissierellaceae</taxon>
        <taxon>Tissierella</taxon>
    </lineage>
</organism>
<protein>
    <submittedName>
        <fullName evidence="1">Uncharacterized protein</fullName>
    </submittedName>
</protein>
<gene>
    <name evidence="1" type="ORF">SAMN02745784_02964</name>
</gene>
<accession>A0A1M4Z9V2</accession>
<dbReference type="AlphaFoldDB" id="A0A1M4Z9V2"/>